<protein>
    <recommendedName>
        <fullName evidence="3">MH2 domain-containing protein</fullName>
    </recommendedName>
</protein>
<dbReference type="InterPro" id="IPR001132">
    <property type="entry name" value="SMAD_dom_Dwarfin-type"/>
</dbReference>
<dbReference type="GO" id="GO:0000981">
    <property type="term" value="F:DNA-binding transcription factor activity, RNA polymerase II-specific"/>
    <property type="evidence" value="ECO:0007669"/>
    <property type="project" value="TreeGrafter"/>
</dbReference>
<reference evidence="4" key="1">
    <citation type="submission" date="2017-05" db="UniProtKB">
        <authorList>
            <consortium name="EnsemblMetazoa"/>
        </authorList>
    </citation>
    <scope>IDENTIFICATION</scope>
</reference>
<sequence length="173" mass="19621">MIIIVKIFAGIIIEEKNETEVWIKCLSNHSVFVQSCYLDYEAGQAQGIAVHKIFPDAYVKVFDLFHSYEEMQKQARKACLAVANQAAAVRDGSLSTARIDPNPAQNIGVDELRPLCILRLSFVKGWGSNYKRQTIKETPCWIEVHFNHALQLLDSILIQLPSESEIQDFVKLQ</sequence>
<evidence type="ECO:0000313" key="4">
    <source>
        <dbReference type="EnsemblMetazoa" id="Aqu2.1.17245_001"/>
    </source>
</evidence>
<dbReference type="SUPFAM" id="SSF49879">
    <property type="entry name" value="SMAD/FHA domain"/>
    <property type="match status" value="1"/>
</dbReference>
<dbReference type="InParanoid" id="A0A1X7TQL6"/>
<dbReference type="OrthoDB" id="5875866at2759"/>
<dbReference type="SMART" id="SM00524">
    <property type="entry name" value="DWB"/>
    <property type="match status" value="1"/>
</dbReference>
<dbReference type="GO" id="GO:0070411">
    <property type="term" value="F:I-SMAD binding"/>
    <property type="evidence" value="ECO:0007669"/>
    <property type="project" value="TreeGrafter"/>
</dbReference>
<dbReference type="Gene3D" id="2.60.200.10">
    <property type="match status" value="1"/>
</dbReference>
<dbReference type="GO" id="GO:0000978">
    <property type="term" value="F:RNA polymerase II cis-regulatory region sequence-specific DNA binding"/>
    <property type="evidence" value="ECO:0007669"/>
    <property type="project" value="TreeGrafter"/>
</dbReference>
<dbReference type="InterPro" id="IPR017855">
    <property type="entry name" value="SMAD-like_dom_sf"/>
</dbReference>
<feature type="domain" description="MH2" evidence="3">
    <location>
        <begin position="1"/>
        <end position="173"/>
    </location>
</feature>
<keyword evidence="2" id="KW-0804">Transcription</keyword>
<dbReference type="GO" id="GO:0071144">
    <property type="term" value="C:heteromeric SMAD protein complex"/>
    <property type="evidence" value="ECO:0007669"/>
    <property type="project" value="TreeGrafter"/>
</dbReference>
<dbReference type="Pfam" id="PF03166">
    <property type="entry name" value="MH2"/>
    <property type="match status" value="1"/>
</dbReference>
<evidence type="ECO:0000259" key="3">
    <source>
        <dbReference type="PROSITE" id="PS51076"/>
    </source>
</evidence>
<organism evidence="4">
    <name type="scientific">Amphimedon queenslandica</name>
    <name type="common">Sponge</name>
    <dbReference type="NCBI Taxonomy" id="400682"/>
    <lineage>
        <taxon>Eukaryota</taxon>
        <taxon>Metazoa</taxon>
        <taxon>Porifera</taxon>
        <taxon>Demospongiae</taxon>
        <taxon>Heteroscleromorpha</taxon>
        <taxon>Haplosclerida</taxon>
        <taxon>Niphatidae</taxon>
        <taxon>Amphimedon</taxon>
    </lineage>
</organism>
<dbReference type="PANTHER" id="PTHR13703">
    <property type="entry name" value="SMAD"/>
    <property type="match status" value="1"/>
</dbReference>
<keyword evidence="1" id="KW-0805">Transcription regulation</keyword>
<dbReference type="PROSITE" id="PS51076">
    <property type="entry name" value="MH2"/>
    <property type="match status" value="1"/>
</dbReference>
<accession>A0A1X7TQL6</accession>
<dbReference type="InterPro" id="IPR008984">
    <property type="entry name" value="SMAD_FHA_dom_sf"/>
</dbReference>
<evidence type="ECO:0000256" key="2">
    <source>
        <dbReference type="ARBA" id="ARBA00023163"/>
    </source>
</evidence>
<proteinExistence type="predicted"/>
<evidence type="ECO:0000256" key="1">
    <source>
        <dbReference type="ARBA" id="ARBA00023015"/>
    </source>
</evidence>
<dbReference type="GO" id="GO:0060395">
    <property type="term" value="P:SMAD protein signal transduction"/>
    <property type="evidence" value="ECO:0007669"/>
    <property type="project" value="TreeGrafter"/>
</dbReference>
<dbReference type="EnsemblMetazoa" id="Aqu2.1.17245_001">
    <property type="protein sequence ID" value="Aqu2.1.17245_001"/>
    <property type="gene ID" value="Aqu2.1.17245"/>
</dbReference>
<dbReference type="STRING" id="400682.A0A1X7TQL6"/>
<dbReference type="InterPro" id="IPR013790">
    <property type="entry name" value="Dwarfin"/>
</dbReference>
<dbReference type="PANTHER" id="PTHR13703:SF45">
    <property type="entry name" value="MOTHERS AGAINST DECAPENTAPLEGIC HOMOLOG"/>
    <property type="match status" value="1"/>
</dbReference>
<name>A0A1X7TQL6_AMPQE</name>
<dbReference type="eggNOG" id="KOG3701">
    <property type="taxonomic scope" value="Eukaryota"/>
</dbReference>
<dbReference type="AlphaFoldDB" id="A0A1X7TQL6"/>
<dbReference type="GO" id="GO:0030154">
    <property type="term" value="P:cell differentiation"/>
    <property type="evidence" value="ECO:0007669"/>
    <property type="project" value="TreeGrafter"/>
</dbReference>
<dbReference type="GO" id="GO:0009653">
    <property type="term" value="P:anatomical structure morphogenesis"/>
    <property type="evidence" value="ECO:0007669"/>
    <property type="project" value="TreeGrafter"/>
</dbReference>